<dbReference type="SUPFAM" id="SSF54928">
    <property type="entry name" value="RNA-binding domain, RBD"/>
    <property type="match status" value="2"/>
</dbReference>
<dbReference type="GO" id="GO:0005730">
    <property type="term" value="C:nucleolus"/>
    <property type="evidence" value="ECO:0007669"/>
    <property type="project" value="UniProtKB-SubCell"/>
</dbReference>
<dbReference type="PROSITE" id="PS50102">
    <property type="entry name" value="RRM"/>
    <property type="match status" value="1"/>
</dbReference>
<accession>A0A9P6L4J1</accession>
<dbReference type="InterPro" id="IPR012677">
    <property type="entry name" value="Nucleotide-bd_a/b_plait_sf"/>
</dbReference>
<evidence type="ECO:0000256" key="2">
    <source>
        <dbReference type="ARBA" id="ARBA00004604"/>
    </source>
</evidence>
<reference evidence="10" key="1">
    <citation type="journal article" date="2020" name="Nat. Commun.">
        <title>Large-scale genome sequencing of mycorrhizal fungi provides insights into the early evolution of symbiotic traits.</title>
        <authorList>
            <person name="Miyauchi S."/>
            <person name="Kiss E."/>
            <person name="Kuo A."/>
            <person name="Drula E."/>
            <person name="Kohler A."/>
            <person name="Sanchez-Garcia M."/>
            <person name="Morin E."/>
            <person name="Andreopoulos B."/>
            <person name="Barry K.W."/>
            <person name="Bonito G."/>
            <person name="Buee M."/>
            <person name="Carver A."/>
            <person name="Chen C."/>
            <person name="Cichocki N."/>
            <person name="Clum A."/>
            <person name="Culley D."/>
            <person name="Crous P.W."/>
            <person name="Fauchery L."/>
            <person name="Girlanda M."/>
            <person name="Hayes R.D."/>
            <person name="Keri Z."/>
            <person name="LaButti K."/>
            <person name="Lipzen A."/>
            <person name="Lombard V."/>
            <person name="Magnuson J."/>
            <person name="Maillard F."/>
            <person name="Murat C."/>
            <person name="Nolan M."/>
            <person name="Ohm R.A."/>
            <person name="Pangilinan J."/>
            <person name="Pereira M.F."/>
            <person name="Perotto S."/>
            <person name="Peter M."/>
            <person name="Pfister S."/>
            <person name="Riley R."/>
            <person name="Sitrit Y."/>
            <person name="Stielow J.B."/>
            <person name="Szollosi G."/>
            <person name="Zifcakova L."/>
            <person name="Stursova M."/>
            <person name="Spatafora J.W."/>
            <person name="Tedersoo L."/>
            <person name="Vaario L.M."/>
            <person name="Yamada A."/>
            <person name="Yan M."/>
            <person name="Wang P."/>
            <person name="Xu J."/>
            <person name="Bruns T."/>
            <person name="Baldrian P."/>
            <person name="Vilgalys R."/>
            <person name="Dunand C."/>
            <person name="Henrissat B."/>
            <person name="Grigoriev I.V."/>
            <person name="Hibbett D."/>
            <person name="Nagy L.G."/>
            <person name="Martin F.M."/>
        </authorList>
    </citation>
    <scope>NUCLEOTIDE SEQUENCE</scope>
    <source>
        <strain evidence="10">UH-Tt-Lm1</strain>
    </source>
</reference>
<dbReference type="Proteomes" id="UP000736335">
    <property type="component" value="Unassembled WGS sequence"/>
</dbReference>
<evidence type="ECO:0000256" key="4">
    <source>
        <dbReference type="ARBA" id="ARBA00015520"/>
    </source>
</evidence>
<feature type="region of interest" description="Disordered" evidence="8">
    <location>
        <begin position="93"/>
        <end position="146"/>
    </location>
</feature>
<protein>
    <recommendedName>
        <fullName evidence="4">Nucleolar protein 12</fullName>
    </recommendedName>
</protein>
<feature type="domain" description="RRM" evidence="9">
    <location>
        <begin position="239"/>
        <end position="341"/>
    </location>
</feature>
<dbReference type="PANTHER" id="PTHR23236:SF25">
    <property type="entry name" value="RNA-BINDING PROTEIN 34"/>
    <property type="match status" value="1"/>
</dbReference>
<evidence type="ECO:0000256" key="5">
    <source>
        <dbReference type="ARBA" id="ARBA00022884"/>
    </source>
</evidence>
<feature type="compositionally biased region" description="Basic and acidic residues" evidence="8">
    <location>
        <begin position="113"/>
        <end position="129"/>
    </location>
</feature>
<evidence type="ECO:0000256" key="8">
    <source>
        <dbReference type="SAM" id="MobiDB-lite"/>
    </source>
</evidence>
<dbReference type="Pfam" id="PF00076">
    <property type="entry name" value="RRM_1"/>
    <property type="match status" value="1"/>
</dbReference>
<dbReference type="AlphaFoldDB" id="A0A9P6L4J1"/>
<keyword evidence="6" id="KW-0539">Nucleus</keyword>
<comment type="subcellular location">
    <subcellularLocation>
        <location evidence="2">Nucleus</location>
        <location evidence="2">Nucleolus</location>
    </subcellularLocation>
</comment>
<organism evidence="10 11">
    <name type="scientific">Thelephora terrestris</name>
    <dbReference type="NCBI Taxonomy" id="56493"/>
    <lineage>
        <taxon>Eukaryota</taxon>
        <taxon>Fungi</taxon>
        <taxon>Dikarya</taxon>
        <taxon>Basidiomycota</taxon>
        <taxon>Agaricomycotina</taxon>
        <taxon>Agaricomycetes</taxon>
        <taxon>Thelephorales</taxon>
        <taxon>Thelephoraceae</taxon>
        <taxon>Thelephora</taxon>
    </lineage>
</organism>
<dbReference type="InterPro" id="IPR000504">
    <property type="entry name" value="RRM_dom"/>
</dbReference>
<dbReference type="OrthoDB" id="442677at2759"/>
<feature type="compositionally biased region" description="Polar residues" evidence="8">
    <location>
        <begin position="367"/>
        <end position="381"/>
    </location>
</feature>
<comment type="caution">
    <text evidence="10">The sequence shown here is derived from an EMBL/GenBank/DDBJ whole genome shotgun (WGS) entry which is preliminary data.</text>
</comment>
<evidence type="ECO:0000259" key="9">
    <source>
        <dbReference type="PROSITE" id="PS50102"/>
    </source>
</evidence>
<keyword evidence="11" id="KW-1185">Reference proteome</keyword>
<evidence type="ECO:0000313" key="10">
    <source>
        <dbReference type="EMBL" id="KAF9781832.1"/>
    </source>
</evidence>
<evidence type="ECO:0000313" key="11">
    <source>
        <dbReference type="Proteomes" id="UP000736335"/>
    </source>
</evidence>
<dbReference type="SMART" id="SM00360">
    <property type="entry name" value="RRM"/>
    <property type="match status" value="2"/>
</dbReference>
<evidence type="ECO:0000256" key="1">
    <source>
        <dbReference type="ARBA" id="ARBA00002475"/>
    </source>
</evidence>
<reference evidence="10" key="2">
    <citation type="submission" date="2020-11" db="EMBL/GenBank/DDBJ databases">
        <authorList>
            <consortium name="DOE Joint Genome Institute"/>
            <person name="Kuo A."/>
            <person name="Miyauchi S."/>
            <person name="Kiss E."/>
            <person name="Drula E."/>
            <person name="Kohler A."/>
            <person name="Sanchez-Garcia M."/>
            <person name="Andreopoulos B."/>
            <person name="Barry K.W."/>
            <person name="Bonito G."/>
            <person name="Buee M."/>
            <person name="Carver A."/>
            <person name="Chen C."/>
            <person name="Cichocki N."/>
            <person name="Clum A."/>
            <person name="Culley D."/>
            <person name="Crous P.W."/>
            <person name="Fauchery L."/>
            <person name="Girlanda M."/>
            <person name="Hayes R."/>
            <person name="Keri Z."/>
            <person name="Labutti K."/>
            <person name="Lipzen A."/>
            <person name="Lombard V."/>
            <person name="Magnuson J."/>
            <person name="Maillard F."/>
            <person name="Morin E."/>
            <person name="Murat C."/>
            <person name="Nolan M."/>
            <person name="Ohm R."/>
            <person name="Pangilinan J."/>
            <person name="Pereira M."/>
            <person name="Perotto S."/>
            <person name="Peter M."/>
            <person name="Riley R."/>
            <person name="Sitrit Y."/>
            <person name="Stielow B."/>
            <person name="Szollosi G."/>
            <person name="Zifcakova L."/>
            <person name="Stursova M."/>
            <person name="Spatafora J.W."/>
            <person name="Tedersoo L."/>
            <person name="Vaario L.-M."/>
            <person name="Yamada A."/>
            <person name="Yan M."/>
            <person name="Wang P."/>
            <person name="Xu J."/>
            <person name="Bruns T."/>
            <person name="Baldrian P."/>
            <person name="Vilgalys R."/>
            <person name="Henrissat B."/>
            <person name="Grigoriev I.V."/>
            <person name="Hibbett D."/>
            <person name="Nagy L.G."/>
            <person name="Martin F.M."/>
        </authorList>
    </citation>
    <scope>NUCLEOTIDE SEQUENCE</scope>
    <source>
        <strain evidence="10">UH-Tt-Lm1</strain>
    </source>
</reference>
<sequence>EEDGKYVPPAHESVAETSRSDPASSSKRNRKYAPSDETPDQRDSRTIFVGNVSSQVMASKSLVKQFKRHILSFVPTAKIESVRFRSIAFQKPTTKLPSETDPATSSSNPPTRPTKDKEPLRQHDIDRISSWRGSKGASTGDSEKKYLTPQEKKRVAFIKQEFHDHGDSVNAYVVFAHPPPKETGKPSGTADIMDPYEAAKVAVEKCDGSTFEGKTIRVDGVRKGATRDASAEGLGEPKLSIFVGNLDFASKEEDLRAFFETLVANERGARPQVQDSEDAGGTRSSRWVTRVRIVKDKDTQLGKGFAYVQFADRECVDEILALEQGKVKFAKRKLRVQRCKAIASTSNPAKKKTEQGTVASPSRRGKSSTGGETSDPRSSGATPVRRPTPRSIPKGDPNLGKELEHLSKEQRKQEKAANAERVARRLAKKQVKAAMTKEKLKLGRDGRGKERVRVRKKVAGSGGPSSGKTKAKKSRG</sequence>
<evidence type="ECO:0000256" key="6">
    <source>
        <dbReference type="ARBA" id="ARBA00023242"/>
    </source>
</evidence>
<dbReference type="Gene3D" id="3.30.70.330">
    <property type="match status" value="2"/>
</dbReference>
<feature type="compositionally biased region" description="Polar residues" evidence="8">
    <location>
        <begin position="15"/>
        <end position="26"/>
    </location>
</feature>
<dbReference type="GO" id="GO:0000463">
    <property type="term" value="P:maturation of LSU-rRNA from tricistronic rRNA transcript (SSU-rRNA, 5.8S rRNA, LSU-rRNA)"/>
    <property type="evidence" value="ECO:0007669"/>
    <property type="project" value="TreeGrafter"/>
</dbReference>
<evidence type="ECO:0000256" key="3">
    <source>
        <dbReference type="ARBA" id="ARBA00007077"/>
    </source>
</evidence>
<keyword evidence="5 7" id="KW-0694">RNA-binding</keyword>
<dbReference type="EMBL" id="WIUZ02000013">
    <property type="protein sequence ID" value="KAF9781832.1"/>
    <property type="molecule type" value="Genomic_DNA"/>
</dbReference>
<feature type="non-terminal residue" evidence="10">
    <location>
        <position position="1"/>
    </location>
</feature>
<gene>
    <name evidence="10" type="ORF">BJ322DRAFT_1010432</name>
</gene>
<feature type="region of interest" description="Disordered" evidence="8">
    <location>
        <begin position="1"/>
        <end position="45"/>
    </location>
</feature>
<proteinExistence type="inferred from homology"/>
<dbReference type="GO" id="GO:0019843">
    <property type="term" value="F:rRNA binding"/>
    <property type="evidence" value="ECO:0007669"/>
    <property type="project" value="TreeGrafter"/>
</dbReference>
<feature type="compositionally biased region" description="Basic and acidic residues" evidence="8">
    <location>
        <begin position="435"/>
        <end position="451"/>
    </location>
</feature>
<evidence type="ECO:0000256" key="7">
    <source>
        <dbReference type="PROSITE-ProRule" id="PRU00176"/>
    </source>
</evidence>
<comment type="similarity">
    <text evidence="3">Belongs to the RRM RBM34 family.</text>
</comment>
<name>A0A9P6L4J1_9AGAM</name>
<dbReference type="InterPro" id="IPR035979">
    <property type="entry name" value="RBD_domain_sf"/>
</dbReference>
<feature type="region of interest" description="Disordered" evidence="8">
    <location>
        <begin position="344"/>
        <end position="476"/>
    </location>
</feature>
<feature type="compositionally biased region" description="Basic and acidic residues" evidence="8">
    <location>
        <begin position="399"/>
        <end position="423"/>
    </location>
</feature>
<feature type="compositionally biased region" description="Polar residues" evidence="8">
    <location>
        <begin position="93"/>
        <end position="109"/>
    </location>
</feature>
<dbReference type="PANTHER" id="PTHR23236">
    <property type="entry name" value="EUKARYOTIC TRANSLATION INITIATION FACTOR 4B/4H"/>
    <property type="match status" value="1"/>
</dbReference>
<comment type="function">
    <text evidence="1">Involved in pre-25S rRNA processing.</text>
</comment>